<dbReference type="SUPFAM" id="SSF50341">
    <property type="entry name" value="CheW-like"/>
    <property type="match status" value="1"/>
</dbReference>
<dbReference type="InterPro" id="IPR002545">
    <property type="entry name" value="CheW-lke_dom"/>
</dbReference>
<dbReference type="Pfam" id="PF01584">
    <property type="entry name" value="CheW"/>
    <property type="match status" value="1"/>
</dbReference>
<dbReference type="EMBL" id="RBIG01000001">
    <property type="protein sequence ID" value="RKQ73842.1"/>
    <property type="molecule type" value="Genomic_DNA"/>
</dbReference>
<evidence type="ECO:0000259" key="1">
    <source>
        <dbReference type="PROSITE" id="PS50851"/>
    </source>
</evidence>
<dbReference type="GO" id="GO:0005829">
    <property type="term" value="C:cytosol"/>
    <property type="evidence" value="ECO:0007669"/>
    <property type="project" value="TreeGrafter"/>
</dbReference>
<evidence type="ECO:0000313" key="3">
    <source>
        <dbReference type="Proteomes" id="UP000277424"/>
    </source>
</evidence>
<organism evidence="2 3">
    <name type="scientific">Oceanibaculum indicum</name>
    <dbReference type="NCBI Taxonomy" id="526216"/>
    <lineage>
        <taxon>Bacteria</taxon>
        <taxon>Pseudomonadati</taxon>
        <taxon>Pseudomonadota</taxon>
        <taxon>Alphaproteobacteria</taxon>
        <taxon>Rhodospirillales</taxon>
        <taxon>Oceanibaculaceae</taxon>
        <taxon>Oceanibaculum</taxon>
    </lineage>
</organism>
<dbReference type="Gene3D" id="2.40.50.180">
    <property type="entry name" value="CheA-289, Domain 4"/>
    <property type="match status" value="1"/>
</dbReference>
<dbReference type="GO" id="GO:0007165">
    <property type="term" value="P:signal transduction"/>
    <property type="evidence" value="ECO:0007669"/>
    <property type="project" value="InterPro"/>
</dbReference>
<dbReference type="SMART" id="SM00260">
    <property type="entry name" value="CheW"/>
    <property type="match status" value="1"/>
</dbReference>
<protein>
    <submittedName>
        <fullName evidence="2">Purine-binding chemotaxis protein CheW</fullName>
    </submittedName>
</protein>
<dbReference type="RefSeq" id="WP_008945757.1">
    <property type="nucleotide sequence ID" value="NZ_RBIG01000001.1"/>
</dbReference>
<gene>
    <name evidence="2" type="ORF">BCL74_1634</name>
</gene>
<dbReference type="InterPro" id="IPR036061">
    <property type="entry name" value="CheW-like_dom_sf"/>
</dbReference>
<dbReference type="AlphaFoldDB" id="A0A420WSQ3"/>
<feature type="domain" description="CheW-like" evidence="1">
    <location>
        <begin position="21"/>
        <end position="160"/>
    </location>
</feature>
<dbReference type="Proteomes" id="UP000277424">
    <property type="component" value="Unassembled WGS sequence"/>
</dbReference>
<name>A0A420WSQ3_9PROT</name>
<reference evidence="2 3" key="1">
    <citation type="submission" date="2018-10" db="EMBL/GenBank/DDBJ databases">
        <title>Comparative analysis of microorganisms from saline springs in Andes Mountain Range, Colombia.</title>
        <authorList>
            <person name="Rubin E."/>
        </authorList>
    </citation>
    <scope>NUCLEOTIDE SEQUENCE [LARGE SCALE GENOMIC DNA]</scope>
    <source>
        <strain evidence="2 3">USBA 36</strain>
    </source>
</reference>
<dbReference type="OrthoDB" id="9794382at2"/>
<dbReference type="Gene3D" id="2.30.30.40">
    <property type="entry name" value="SH3 Domains"/>
    <property type="match status" value="1"/>
</dbReference>
<evidence type="ECO:0000313" key="2">
    <source>
        <dbReference type="EMBL" id="RKQ73842.1"/>
    </source>
</evidence>
<dbReference type="GO" id="GO:0006935">
    <property type="term" value="P:chemotaxis"/>
    <property type="evidence" value="ECO:0007669"/>
    <property type="project" value="InterPro"/>
</dbReference>
<dbReference type="PROSITE" id="PS50851">
    <property type="entry name" value="CHEW"/>
    <property type="match status" value="1"/>
</dbReference>
<proteinExistence type="predicted"/>
<dbReference type="PANTHER" id="PTHR22617:SF23">
    <property type="entry name" value="CHEMOTAXIS PROTEIN CHEW"/>
    <property type="match status" value="1"/>
</dbReference>
<sequence length="163" mass="18068">MANDLVTRQSTEVLDPAAELTRQYVTVFVAEQMFGFPVLVVHDVLGPQRITRIPLAPPEIAGSLNLRGRIVTAVDMRRRLGLPPVSDSKGMSVVVESHGELYSLMVDQVGEVLNLSNQAFEHNPPTLEPRWREVSSGISRLDKKLLVLIDVDRLLDFSRAQAA</sequence>
<dbReference type="PANTHER" id="PTHR22617">
    <property type="entry name" value="CHEMOTAXIS SENSOR HISTIDINE KINASE-RELATED"/>
    <property type="match status" value="1"/>
</dbReference>
<comment type="caution">
    <text evidence="2">The sequence shown here is derived from an EMBL/GenBank/DDBJ whole genome shotgun (WGS) entry which is preliminary data.</text>
</comment>
<dbReference type="InterPro" id="IPR039315">
    <property type="entry name" value="CheW"/>
</dbReference>
<accession>A0A420WSQ3</accession>